<keyword evidence="2" id="KW-1185">Reference proteome</keyword>
<protein>
    <submittedName>
        <fullName evidence="1">Uncharacterized protein</fullName>
    </submittedName>
</protein>
<dbReference type="OrthoDB" id="3061185at2759"/>
<dbReference type="AlphaFoldDB" id="A0A067Q3J9"/>
<evidence type="ECO:0000313" key="1">
    <source>
        <dbReference type="EMBL" id="KDQ61638.1"/>
    </source>
</evidence>
<reference evidence="2" key="1">
    <citation type="journal article" date="2014" name="Proc. Natl. Acad. Sci. U.S.A.">
        <title>Extensive sampling of basidiomycete genomes demonstrates inadequacy of the white-rot/brown-rot paradigm for wood decay fungi.</title>
        <authorList>
            <person name="Riley R."/>
            <person name="Salamov A.A."/>
            <person name="Brown D.W."/>
            <person name="Nagy L.G."/>
            <person name="Floudas D."/>
            <person name="Held B.W."/>
            <person name="Levasseur A."/>
            <person name="Lombard V."/>
            <person name="Morin E."/>
            <person name="Otillar R."/>
            <person name="Lindquist E.A."/>
            <person name="Sun H."/>
            <person name="LaButti K.M."/>
            <person name="Schmutz J."/>
            <person name="Jabbour D."/>
            <person name="Luo H."/>
            <person name="Baker S.E."/>
            <person name="Pisabarro A.G."/>
            <person name="Walton J.D."/>
            <person name="Blanchette R.A."/>
            <person name="Henrissat B."/>
            <person name="Martin F."/>
            <person name="Cullen D."/>
            <person name="Hibbett D.S."/>
            <person name="Grigoriev I.V."/>
        </authorList>
    </citation>
    <scope>NUCLEOTIDE SEQUENCE [LARGE SCALE GENOMIC DNA]</scope>
    <source>
        <strain evidence="2">MUCL 33604</strain>
    </source>
</reference>
<evidence type="ECO:0000313" key="2">
    <source>
        <dbReference type="Proteomes" id="UP000027265"/>
    </source>
</evidence>
<dbReference type="Proteomes" id="UP000027265">
    <property type="component" value="Unassembled WGS sequence"/>
</dbReference>
<gene>
    <name evidence="1" type="ORF">JAAARDRAFT_190373</name>
</gene>
<dbReference type="InParanoid" id="A0A067Q3J9"/>
<accession>A0A067Q3J9</accession>
<dbReference type="EMBL" id="KL197712">
    <property type="protein sequence ID" value="KDQ61638.1"/>
    <property type="molecule type" value="Genomic_DNA"/>
</dbReference>
<proteinExistence type="predicted"/>
<dbReference type="HOGENOM" id="CLU_1434631_0_0_1"/>
<organism evidence="1 2">
    <name type="scientific">Jaapia argillacea MUCL 33604</name>
    <dbReference type="NCBI Taxonomy" id="933084"/>
    <lineage>
        <taxon>Eukaryota</taxon>
        <taxon>Fungi</taxon>
        <taxon>Dikarya</taxon>
        <taxon>Basidiomycota</taxon>
        <taxon>Agaricomycotina</taxon>
        <taxon>Agaricomycetes</taxon>
        <taxon>Agaricomycetidae</taxon>
        <taxon>Jaapiales</taxon>
        <taxon>Jaapiaceae</taxon>
        <taxon>Jaapia</taxon>
    </lineage>
</organism>
<name>A0A067Q3J9_9AGAM</name>
<sequence length="189" mass="21372">MALLSWHPIITYASIPNVLVLQTAVATHEEALVDTVCSRAQTQFVDRQYKQVVKKLDYLMWHSSHRNQEYSGLSSARAGEAQLLDGPLAAEILDIEATNWEEDITDPVLAEGYSTLRQRTQPPPRGGYHFPKADHVKSPTHPPPSPCKCCSSALHWDKECPYYMQFEALRKKSVNLTLVKIVTSMKYTM</sequence>